<accession>A0A6A6BZW6</accession>
<gene>
    <name evidence="5" type="ORF">M409DRAFT_37754</name>
</gene>
<reference evidence="5" key="1">
    <citation type="journal article" date="2020" name="Stud. Mycol.">
        <title>101 Dothideomycetes genomes: a test case for predicting lifestyles and emergence of pathogens.</title>
        <authorList>
            <person name="Haridas S."/>
            <person name="Albert R."/>
            <person name="Binder M."/>
            <person name="Bloem J."/>
            <person name="Labutti K."/>
            <person name="Salamov A."/>
            <person name="Andreopoulos B."/>
            <person name="Baker S."/>
            <person name="Barry K."/>
            <person name="Bills G."/>
            <person name="Bluhm B."/>
            <person name="Cannon C."/>
            <person name="Castanera R."/>
            <person name="Culley D."/>
            <person name="Daum C."/>
            <person name="Ezra D."/>
            <person name="Gonzalez J."/>
            <person name="Henrissat B."/>
            <person name="Kuo A."/>
            <person name="Liang C."/>
            <person name="Lipzen A."/>
            <person name="Lutzoni F."/>
            <person name="Magnuson J."/>
            <person name="Mondo S."/>
            <person name="Nolan M."/>
            <person name="Ohm R."/>
            <person name="Pangilinan J."/>
            <person name="Park H.-J."/>
            <person name="Ramirez L."/>
            <person name="Alfaro M."/>
            <person name="Sun H."/>
            <person name="Tritt A."/>
            <person name="Yoshinaga Y."/>
            <person name="Zwiers L.-H."/>
            <person name="Turgeon B."/>
            <person name="Goodwin S."/>
            <person name="Spatafora J."/>
            <person name="Crous P."/>
            <person name="Grigoriev I."/>
        </authorList>
    </citation>
    <scope>NUCLEOTIDE SEQUENCE</scope>
    <source>
        <strain evidence="5">ATCC 36951</strain>
    </source>
</reference>
<evidence type="ECO:0000256" key="1">
    <source>
        <dbReference type="ARBA" id="ARBA00008072"/>
    </source>
</evidence>
<protein>
    <recommendedName>
        <fullName evidence="4">Enoyl reductase (ER) domain-containing protein</fullName>
    </recommendedName>
</protein>
<dbReference type="Pfam" id="PF08240">
    <property type="entry name" value="ADH_N"/>
    <property type="match status" value="1"/>
</dbReference>
<dbReference type="SUPFAM" id="SSF50129">
    <property type="entry name" value="GroES-like"/>
    <property type="match status" value="1"/>
</dbReference>
<comment type="similarity">
    <text evidence="1">Belongs to the zinc-containing alcohol dehydrogenase family.</text>
</comment>
<dbReference type="CDD" id="cd08249">
    <property type="entry name" value="enoyl_reductase_like"/>
    <property type="match status" value="1"/>
</dbReference>
<dbReference type="PANTHER" id="PTHR45348">
    <property type="entry name" value="HYPOTHETICAL OXIDOREDUCTASE (EUROFUNG)"/>
    <property type="match status" value="1"/>
</dbReference>
<evidence type="ECO:0000256" key="3">
    <source>
        <dbReference type="ARBA" id="ARBA00023002"/>
    </source>
</evidence>
<feature type="domain" description="Enoyl reductase (ER)" evidence="4">
    <location>
        <begin position="14"/>
        <end position="328"/>
    </location>
</feature>
<dbReference type="GeneID" id="54564062"/>
<dbReference type="Pfam" id="PF00107">
    <property type="entry name" value="ADH_zinc_N"/>
    <property type="match status" value="1"/>
</dbReference>
<dbReference type="GO" id="GO:0016651">
    <property type="term" value="F:oxidoreductase activity, acting on NAD(P)H"/>
    <property type="evidence" value="ECO:0007669"/>
    <property type="project" value="InterPro"/>
</dbReference>
<dbReference type="Gene3D" id="3.40.50.720">
    <property type="entry name" value="NAD(P)-binding Rossmann-like Domain"/>
    <property type="match status" value="1"/>
</dbReference>
<dbReference type="SMART" id="SM00829">
    <property type="entry name" value="PKS_ER"/>
    <property type="match status" value="1"/>
</dbReference>
<comment type="subunit">
    <text evidence="2">Monomer.</text>
</comment>
<dbReference type="SUPFAM" id="SSF51735">
    <property type="entry name" value="NAD(P)-binding Rossmann-fold domains"/>
    <property type="match status" value="1"/>
</dbReference>
<dbReference type="AlphaFoldDB" id="A0A6A6BZW6"/>
<name>A0A6A6BZW6_ZASCE</name>
<sequence>MSTNKAAWLPTPKARPLTLKESPIGNPSPNQILIKTHALAIQPIDGLLQTYAFLPLQYPTILGVDVAGEVIEVGDAVSRLKKGDRVIGTAGGMLNGITAEGGFQEYVVLGENVASRIPDAMGFEQAVVLPCGLSCAASAFFKEEPYLGLRLPGHGAHAGEKETVLVWGGASSVGSNAIQLAVAAGYEVVVTASERNFAYVKSLGASGVVDYKAASAVEDVARMLKGKKVVGALDCIGGEATEMTAKAMEDVDGVRKVITSKPPNEATIEGVEVHFVDGAHFGQSDVAEKIYGGFLFDALNSGSYLAAPEPLVVGKGLESVQEGVDVVMKGMSARKAVVLL</sequence>
<dbReference type="RefSeq" id="XP_033661236.1">
    <property type="nucleotide sequence ID" value="XM_033810790.1"/>
</dbReference>
<dbReference type="InterPro" id="IPR020843">
    <property type="entry name" value="ER"/>
</dbReference>
<dbReference type="InterPro" id="IPR047122">
    <property type="entry name" value="Trans-enoyl_RdTase-like"/>
</dbReference>
<evidence type="ECO:0000313" key="6">
    <source>
        <dbReference type="Proteomes" id="UP000799537"/>
    </source>
</evidence>
<dbReference type="InterPro" id="IPR013154">
    <property type="entry name" value="ADH-like_N"/>
</dbReference>
<proteinExistence type="inferred from homology"/>
<dbReference type="PANTHER" id="PTHR45348:SF2">
    <property type="entry name" value="ZINC-TYPE ALCOHOL DEHYDROGENASE-LIKE PROTEIN C2E1P3.01"/>
    <property type="match status" value="1"/>
</dbReference>
<dbReference type="OrthoDB" id="3509362at2759"/>
<evidence type="ECO:0000256" key="2">
    <source>
        <dbReference type="ARBA" id="ARBA00011245"/>
    </source>
</evidence>
<dbReference type="EMBL" id="ML993627">
    <property type="protein sequence ID" value="KAF2160347.1"/>
    <property type="molecule type" value="Genomic_DNA"/>
</dbReference>
<dbReference type="Proteomes" id="UP000799537">
    <property type="component" value="Unassembled WGS sequence"/>
</dbReference>
<dbReference type="InterPro" id="IPR036291">
    <property type="entry name" value="NAD(P)-bd_dom_sf"/>
</dbReference>
<dbReference type="Gene3D" id="3.90.180.10">
    <property type="entry name" value="Medium-chain alcohol dehydrogenases, catalytic domain"/>
    <property type="match status" value="1"/>
</dbReference>
<dbReference type="InterPro" id="IPR011032">
    <property type="entry name" value="GroES-like_sf"/>
</dbReference>
<keyword evidence="3" id="KW-0560">Oxidoreductase</keyword>
<dbReference type="InterPro" id="IPR013149">
    <property type="entry name" value="ADH-like_C"/>
</dbReference>
<evidence type="ECO:0000313" key="5">
    <source>
        <dbReference type="EMBL" id="KAF2160347.1"/>
    </source>
</evidence>
<evidence type="ECO:0000259" key="4">
    <source>
        <dbReference type="SMART" id="SM00829"/>
    </source>
</evidence>
<keyword evidence="6" id="KW-1185">Reference proteome</keyword>
<organism evidence="5 6">
    <name type="scientific">Zasmidium cellare ATCC 36951</name>
    <dbReference type="NCBI Taxonomy" id="1080233"/>
    <lineage>
        <taxon>Eukaryota</taxon>
        <taxon>Fungi</taxon>
        <taxon>Dikarya</taxon>
        <taxon>Ascomycota</taxon>
        <taxon>Pezizomycotina</taxon>
        <taxon>Dothideomycetes</taxon>
        <taxon>Dothideomycetidae</taxon>
        <taxon>Mycosphaerellales</taxon>
        <taxon>Mycosphaerellaceae</taxon>
        <taxon>Zasmidium</taxon>
    </lineage>
</organism>